<gene>
    <name evidence="2" type="ORF">E2C01_092338</name>
</gene>
<feature type="region of interest" description="Disordered" evidence="1">
    <location>
        <begin position="53"/>
        <end position="90"/>
    </location>
</feature>
<feature type="compositionally biased region" description="Basic and acidic residues" evidence="1">
    <location>
        <begin position="61"/>
        <end position="74"/>
    </location>
</feature>
<accession>A0A5B7JJU4</accession>
<evidence type="ECO:0000256" key="1">
    <source>
        <dbReference type="SAM" id="MobiDB-lite"/>
    </source>
</evidence>
<comment type="caution">
    <text evidence="2">The sequence shown here is derived from an EMBL/GenBank/DDBJ whole genome shotgun (WGS) entry which is preliminary data.</text>
</comment>
<proteinExistence type="predicted"/>
<dbReference type="Proteomes" id="UP000324222">
    <property type="component" value="Unassembled WGS sequence"/>
</dbReference>
<sequence length="90" mass="10000">MGCRVGADSTHLEGREGRCDPRRCVMSAADTQPEYDRESALIVVDRDSGVRHLVASSQKGRPRETQLKGNDTRHSPRNTPSVTQRRPDGQ</sequence>
<dbReference type="AlphaFoldDB" id="A0A5B7JJU4"/>
<evidence type="ECO:0000313" key="2">
    <source>
        <dbReference type="EMBL" id="MPC97050.1"/>
    </source>
</evidence>
<protein>
    <submittedName>
        <fullName evidence="2">Uncharacterized protein</fullName>
    </submittedName>
</protein>
<name>A0A5B7JJU4_PORTR</name>
<organism evidence="2 3">
    <name type="scientific">Portunus trituberculatus</name>
    <name type="common">Swimming crab</name>
    <name type="synonym">Neptunus trituberculatus</name>
    <dbReference type="NCBI Taxonomy" id="210409"/>
    <lineage>
        <taxon>Eukaryota</taxon>
        <taxon>Metazoa</taxon>
        <taxon>Ecdysozoa</taxon>
        <taxon>Arthropoda</taxon>
        <taxon>Crustacea</taxon>
        <taxon>Multicrustacea</taxon>
        <taxon>Malacostraca</taxon>
        <taxon>Eumalacostraca</taxon>
        <taxon>Eucarida</taxon>
        <taxon>Decapoda</taxon>
        <taxon>Pleocyemata</taxon>
        <taxon>Brachyura</taxon>
        <taxon>Eubrachyura</taxon>
        <taxon>Portunoidea</taxon>
        <taxon>Portunidae</taxon>
        <taxon>Portuninae</taxon>
        <taxon>Portunus</taxon>
    </lineage>
</organism>
<reference evidence="2 3" key="1">
    <citation type="submission" date="2019-05" db="EMBL/GenBank/DDBJ databases">
        <title>Another draft genome of Portunus trituberculatus and its Hox gene families provides insights of decapod evolution.</title>
        <authorList>
            <person name="Jeong J.-H."/>
            <person name="Song I."/>
            <person name="Kim S."/>
            <person name="Choi T."/>
            <person name="Kim D."/>
            <person name="Ryu S."/>
            <person name="Kim W."/>
        </authorList>
    </citation>
    <scope>NUCLEOTIDE SEQUENCE [LARGE SCALE GENOMIC DNA]</scope>
    <source>
        <tissue evidence="2">Muscle</tissue>
    </source>
</reference>
<keyword evidence="3" id="KW-1185">Reference proteome</keyword>
<dbReference type="EMBL" id="VSRR010108407">
    <property type="protein sequence ID" value="MPC97050.1"/>
    <property type="molecule type" value="Genomic_DNA"/>
</dbReference>
<evidence type="ECO:0000313" key="3">
    <source>
        <dbReference type="Proteomes" id="UP000324222"/>
    </source>
</evidence>